<dbReference type="InterPro" id="IPR029341">
    <property type="entry name" value="FAM21/CAPZIP"/>
</dbReference>
<feature type="compositionally biased region" description="Acidic residues" evidence="10">
    <location>
        <begin position="1935"/>
        <end position="1946"/>
    </location>
</feature>
<feature type="compositionally biased region" description="Polar residues" evidence="10">
    <location>
        <begin position="1777"/>
        <end position="1792"/>
    </location>
</feature>
<dbReference type="InterPro" id="IPR036322">
    <property type="entry name" value="WD40_repeat_dom_sf"/>
</dbReference>
<dbReference type="EC" id="4.1.3.4" evidence="3"/>
<feature type="compositionally biased region" description="Polar residues" evidence="10">
    <location>
        <begin position="1737"/>
        <end position="1749"/>
    </location>
</feature>
<feature type="compositionally biased region" description="Polar residues" evidence="10">
    <location>
        <begin position="1410"/>
        <end position="1428"/>
    </location>
</feature>
<feature type="compositionally biased region" description="Polar residues" evidence="10">
    <location>
        <begin position="1313"/>
        <end position="1329"/>
    </location>
</feature>
<dbReference type="PROSITE" id="PS50294">
    <property type="entry name" value="WD_REPEATS_REGION"/>
    <property type="match status" value="2"/>
</dbReference>
<feature type="compositionally biased region" description="Basic residues" evidence="10">
    <location>
        <begin position="1907"/>
        <end position="1927"/>
    </location>
</feature>
<dbReference type="GO" id="GO:0046872">
    <property type="term" value="F:metal ion binding"/>
    <property type="evidence" value="ECO:0007669"/>
    <property type="project" value="UniProtKB-KW"/>
</dbReference>
<evidence type="ECO:0000256" key="5">
    <source>
        <dbReference type="ARBA" id="ARBA00022723"/>
    </source>
</evidence>
<dbReference type="SMART" id="SM00320">
    <property type="entry name" value="WD40"/>
    <property type="match status" value="5"/>
</dbReference>
<feature type="compositionally biased region" description="Polar residues" evidence="10">
    <location>
        <begin position="2278"/>
        <end position="2293"/>
    </location>
</feature>
<reference evidence="12 13" key="1">
    <citation type="journal article" date="2019" name="Philos. Trans. R. Soc. Lond., B, Biol. Sci.">
        <title>Ant behaviour and brain gene expression of defending hosts depend on the ecological success of the intruding social parasite.</title>
        <authorList>
            <person name="Kaur R."/>
            <person name="Stoldt M."/>
            <person name="Jongepier E."/>
            <person name="Feldmeyer B."/>
            <person name="Menzel F."/>
            <person name="Bornberg-Bauer E."/>
            <person name="Foitzik S."/>
        </authorList>
    </citation>
    <scope>NUCLEOTIDE SEQUENCE [LARGE SCALE GENOMIC DNA]</scope>
    <source>
        <tissue evidence="12">Whole body</tissue>
    </source>
</reference>
<evidence type="ECO:0000256" key="2">
    <source>
        <dbReference type="ARBA" id="ARBA00009405"/>
    </source>
</evidence>
<dbReference type="PROSITE" id="PS00678">
    <property type="entry name" value="WD_REPEATS_1"/>
    <property type="match status" value="2"/>
</dbReference>
<feature type="region of interest" description="Disordered" evidence="10">
    <location>
        <begin position="1822"/>
        <end position="1883"/>
    </location>
</feature>
<dbReference type="GO" id="GO:0006552">
    <property type="term" value="P:L-leucine catabolic process"/>
    <property type="evidence" value="ECO:0007669"/>
    <property type="project" value="TreeGrafter"/>
</dbReference>
<feature type="repeat" description="WD" evidence="9">
    <location>
        <begin position="719"/>
        <end position="761"/>
    </location>
</feature>
<feature type="compositionally biased region" description="Low complexity" evidence="10">
    <location>
        <begin position="1955"/>
        <end position="1970"/>
    </location>
</feature>
<feature type="compositionally biased region" description="Polar residues" evidence="10">
    <location>
        <begin position="1971"/>
        <end position="1985"/>
    </location>
</feature>
<dbReference type="EMBL" id="QBLH01003189">
    <property type="protein sequence ID" value="TGZ43176.1"/>
    <property type="molecule type" value="Genomic_DNA"/>
</dbReference>
<keyword evidence="7" id="KW-0456">Lyase</keyword>
<dbReference type="GO" id="GO:0004419">
    <property type="term" value="F:hydroxymethylglutaryl-CoA lyase activity"/>
    <property type="evidence" value="ECO:0007669"/>
    <property type="project" value="UniProtKB-EC"/>
</dbReference>
<dbReference type="InterPro" id="IPR000891">
    <property type="entry name" value="PYR_CT"/>
</dbReference>
<dbReference type="Gene3D" id="3.20.20.70">
    <property type="entry name" value="Aldolase class I"/>
    <property type="match status" value="1"/>
</dbReference>
<evidence type="ECO:0000256" key="1">
    <source>
        <dbReference type="ARBA" id="ARBA00005143"/>
    </source>
</evidence>
<dbReference type="PANTHER" id="PTHR42738:SF7">
    <property type="entry name" value="HYDROXYMETHYLGLUTARYL-COA LYASE"/>
    <property type="match status" value="1"/>
</dbReference>
<feature type="region of interest" description="Disordered" evidence="10">
    <location>
        <begin position="1554"/>
        <end position="1617"/>
    </location>
</feature>
<feature type="compositionally biased region" description="Basic and acidic residues" evidence="10">
    <location>
        <begin position="2083"/>
        <end position="2097"/>
    </location>
</feature>
<name>A0A4S2K4F2_9HYME</name>
<dbReference type="InterPro" id="IPR043594">
    <property type="entry name" value="HMGL"/>
</dbReference>
<dbReference type="PROSITE" id="PS50991">
    <property type="entry name" value="PYR_CT"/>
    <property type="match status" value="1"/>
</dbReference>
<dbReference type="InterPro" id="IPR015943">
    <property type="entry name" value="WD40/YVTN_repeat-like_dom_sf"/>
</dbReference>
<evidence type="ECO:0000256" key="4">
    <source>
        <dbReference type="ARBA" id="ARBA00022574"/>
    </source>
</evidence>
<dbReference type="NCBIfam" id="NF004283">
    <property type="entry name" value="PRK05692.1"/>
    <property type="match status" value="1"/>
</dbReference>
<feature type="compositionally biased region" description="Basic and acidic residues" evidence="10">
    <location>
        <begin position="1691"/>
        <end position="1716"/>
    </location>
</feature>
<evidence type="ECO:0000256" key="8">
    <source>
        <dbReference type="ARBA" id="ARBA00049877"/>
    </source>
</evidence>
<feature type="region of interest" description="Disordered" evidence="10">
    <location>
        <begin position="1900"/>
        <end position="2056"/>
    </location>
</feature>
<evidence type="ECO:0000256" key="10">
    <source>
        <dbReference type="SAM" id="MobiDB-lite"/>
    </source>
</evidence>
<dbReference type="UniPathway" id="UPA00896">
    <property type="reaction ID" value="UER00863"/>
</dbReference>
<gene>
    <name evidence="12" type="ORF">DBV15_07971</name>
</gene>
<proteinExistence type="inferred from homology"/>
<feature type="compositionally biased region" description="Basic and acidic residues" evidence="10">
    <location>
        <begin position="1750"/>
        <end position="1765"/>
    </location>
</feature>
<dbReference type="InterPro" id="IPR013785">
    <property type="entry name" value="Aldolase_TIM"/>
</dbReference>
<comment type="caution">
    <text evidence="12">The sequence shown here is derived from an EMBL/GenBank/DDBJ whole genome shotgun (WGS) entry which is preliminary data.</text>
</comment>
<comment type="pathway">
    <text evidence="1">Metabolic intermediate metabolism; (S)-3-hydroxy-3-methylglutaryl-CoA degradation; acetoacetate from (S)-3-hydroxy-3-methylglutaryl-CoA: step 1/1.</text>
</comment>
<evidence type="ECO:0000256" key="7">
    <source>
        <dbReference type="ARBA" id="ARBA00023239"/>
    </source>
</evidence>
<feature type="repeat" description="WD" evidence="9">
    <location>
        <begin position="591"/>
        <end position="633"/>
    </location>
</feature>
<dbReference type="Proteomes" id="UP000310200">
    <property type="component" value="Unassembled WGS sequence"/>
</dbReference>
<evidence type="ECO:0000313" key="12">
    <source>
        <dbReference type="EMBL" id="TGZ43176.1"/>
    </source>
</evidence>
<feature type="region of interest" description="Disordered" evidence="10">
    <location>
        <begin position="1389"/>
        <end position="1428"/>
    </location>
</feature>
<dbReference type="Pfam" id="PF00400">
    <property type="entry name" value="WD40"/>
    <property type="match status" value="2"/>
</dbReference>
<dbReference type="FunFam" id="3.20.20.70:FF:000201">
    <property type="entry name" value="Hydroxymethylglutaryl-CoA lyase"/>
    <property type="match status" value="1"/>
</dbReference>
<dbReference type="PROSITE" id="PS50082">
    <property type="entry name" value="WD_REPEATS_2"/>
    <property type="match status" value="2"/>
</dbReference>
<keyword evidence="4 9" id="KW-0853">WD repeat</keyword>
<evidence type="ECO:0000256" key="9">
    <source>
        <dbReference type="PROSITE-ProRule" id="PRU00221"/>
    </source>
</evidence>
<dbReference type="InterPro" id="IPR001680">
    <property type="entry name" value="WD40_rpt"/>
</dbReference>
<dbReference type="Pfam" id="PF00682">
    <property type="entry name" value="HMGL-like"/>
    <property type="match status" value="1"/>
</dbReference>
<dbReference type="CDD" id="cd07938">
    <property type="entry name" value="DRE_TIM_HMGL"/>
    <property type="match status" value="1"/>
</dbReference>
<feature type="region of interest" description="Disordered" evidence="10">
    <location>
        <begin position="1442"/>
        <end position="1461"/>
    </location>
</feature>
<feature type="compositionally biased region" description="Polar residues" evidence="10">
    <location>
        <begin position="1125"/>
        <end position="1148"/>
    </location>
</feature>
<organism evidence="12 13">
    <name type="scientific">Temnothorax longispinosus</name>
    <dbReference type="NCBI Taxonomy" id="300112"/>
    <lineage>
        <taxon>Eukaryota</taxon>
        <taxon>Metazoa</taxon>
        <taxon>Ecdysozoa</taxon>
        <taxon>Arthropoda</taxon>
        <taxon>Hexapoda</taxon>
        <taxon>Insecta</taxon>
        <taxon>Pterygota</taxon>
        <taxon>Neoptera</taxon>
        <taxon>Endopterygota</taxon>
        <taxon>Hymenoptera</taxon>
        <taxon>Apocrita</taxon>
        <taxon>Aculeata</taxon>
        <taxon>Formicoidea</taxon>
        <taxon>Formicidae</taxon>
        <taxon>Myrmicinae</taxon>
        <taxon>Temnothorax</taxon>
    </lineage>
</organism>
<protein>
    <recommendedName>
        <fullName evidence="3">hydroxymethylglutaryl-CoA lyase</fullName>
        <ecNumber evidence="3">4.1.3.4</ecNumber>
    </recommendedName>
</protein>
<feature type="compositionally biased region" description="Basic and acidic residues" evidence="10">
    <location>
        <begin position="1655"/>
        <end position="1664"/>
    </location>
</feature>
<dbReference type="STRING" id="300112.A0A4S2K4F2"/>
<feature type="compositionally biased region" description="Polar residues" evidence="10">
    <location>
        <begin position="1998"/>
        <end position="2014"/>
    </location>
</feature>
<feature type="compositionally biased region" description="Low complexity" evidence="10">
    <location>
        <begin position="1502"/>
        <end position="1513"/>
    </location>
</feature>
<feature type="region of interest" description="Disordered" evidence="10">
    <location>
        <begin position="1313"/>
        <end position="1371"/>
    </location>
</feature>
<feature type="compositionally biased region" description="Polar residues" evidence="10">
    <location>
        <begin position="2365"/>
        <end position="2384"/>
    </location>
</feature>
<feature type="compositionally biased region" description="Acidic residues" evidence="10">
    <location>
        <begin position="1063"/>
        <end position="1078"/>
    </location>
</feature>
<dbReference type="SUPFAM" id="SSF51569">
    <property type="entry name" value="Aldolase"/>
    <property type="match status" value="1"/>
</dbReference>
<dbReference type="InterPro" id="IPR000138">
    <property type="entry name" value="HMG_CoA_lyase_AS"/>
</dbReference>
<comment type="similarity">
    <text evidence="2">Belongs to the HMG-CoA lyase family.</text>
</comment>
<feature type="compositionally biased region" description="Acidic residues" evidence="10">
    <location>
        <begin position="1258"/>
        <end position="1268"/>
    </location>
</feature>
<keyword evidence="5" id="KW-0479">Metal-binding</keyword>
<feature type="region of interest" description="Disordered" evidence="10">
    <location>
        <begin position="1054"/>
        <end position="1148"/>
    </location>
</feature>
<keyword evidence="13" id="KW-1185">Reference proteome</keyword>
<evidence type="ECO:0000256" key="6">
    <source>
        <dbReference type="ARBA" id="ARBA00022737"/>
    </source>
</evidence>
<feature type="region of interest" description="Disordered" evidence="10">
    <location>
        <begin position="1638"/>
        <end position="1808"/>
    </location>
</feature>
<feature type="region of interest" description="Disordered" evidence="10">
    <location>
        <begin position="419"/>
        <end position="438"/>
    </location>
</feature>
<dbReference type="Gene3D" id="2.130.10.10">
    <property type="entry name" value="YVTN repeat-like/Quinoprotein amine dehydrogenase"/>
    <property type="match status" value="2"/>
</dbReference>
<comment type="catalytic activity">
    <reaction evidence="8">
        <text>(3S)-3-hydroxy-3-methylglutaryl-CoA = acetoacetate + acetyl-CoA</text>
        <dbReference type="Rhea" id="RHEA:24404"/>
        <dbReference type="ChEBI" id="CHEBI:13705"/>
        <dbReference type="ChEBI" id="CHEBI:43074"/>
        <dbReference type="ChEBI" id="CHEBI:57288"/>
        <dbReference type="EC" id="4.1.3.4"/>
    </reaction>
</comment>
<feature type="region of interest" description="Disordered" evidence="10">
    <location>
        <begin position="2206"/>
        <end position="2323"/>
    </location>
</feature>
<dbReference type="InterPro" id="IPR019775">
    <property type="entry name" value="WD40_repeat_CS"/>
</dbReference>
<dbReference type="PANTHER" id="PTHR42738">
    <property type="entry name" value="HYDROXYMETHYLGLUTARYL-COA LYASE"/>
    <property type="match status" value="1"/>
</dbReference>
<dbReference type="GO" id="GO:0046951">
    <property type="term" value="P:ketone body biosynthetic process"/>
    <property type="evidence" value="ECO:0007669"/>
    <property type="project" value="TreeGrafter"/>
</dbReference>
<dbReference type="SUPFAM" id="SSF50978">
    <property type="entry name" value="WD40 repeat-like"/>
    <property type="match status" value="1"/>
</dbReference>
<feature type="compositionally biased region" description="Basic and acidic residues" evidence="10">
    <location>
        <begin position="1638"/>
        <end position="1647"/>
    </location>
</feature>
<feature type="region of interest" description="Disordered" evidence="10">
    <location>
        <begin position="1472"/>
        <end position="1541"/>
    </location>
</feature>
<dbReference type="PROSITE" id="PS01062">
    <property type="entry name" value="HMG_COA_LYASE"/>
    <property type="match status" value="1"/>
</dbReference>
<feature type="compositionally biased region" description="Acidic residues" evidence="10">
    <location>
        <begin position="2227"/>
        <end position="2239"/>
    </location>
</feature>
<feature type="region of interest" description="Disordered" evidence="10">
    <location>
        <begin position="2344"/>
        <end position="2384"/>
    </location>
</feature>
<feature type="domain" description="Pyruvate carboxyltransferase" evidence="11">
    <location>
        <begin position="40"/>
        <end position="308"/>
    </location>
</feature>
<feature type="compositionally biased region" description="Basic and acidic residues" evidence="10">
    <location>
        <begin position="2109"/>
        <end position="2145"/>
    </location>
</feature>
<evidence type="ECO:0000313" key="13">
    <source>
        <dbReference type="Proteomes" id="UP000310200"/>
    </source>
</evidence>
<feature type="compositionally biased region" description="Low complexity" evidence="10">
    <location>
        <begin position="1099"/>
        <end position="1116"/>
    </location>
</feature>
<keyword evidence="6" id="KW-0677">Repeat</keyword>
<feature type="compositionally biased region" description="Polar residues" evidence="10">
    <location>
        <begin position="2302"/>
        <end position="2311"/>
    </location>
</feature>
<feature type="compositionally biased region" description="Polar residues" evidence="10">
    <location>
        <begin position="1442"/>
        <end position="1459"/>
    </location>
</feature>
<evidence type="ECO:0000259" key="11">
    <source>
        <dbReference type="PROSITE" id="PS50991"/>
    </source>
</evidence>
<evidence type="ECO:0000256" key="3">
    <source>
        <dbReference type="ARBA" id="ARBA00012910"/>
    </source>
</evidence>
<feature type="compositionally biased region" description="Polar residues" evidence="10">
    <location>
        <begin position="1348"/>
        <end position="1362"/>
    </location>
</feature>
<feature type="region of interest" description="Disordered" evidence="10">
    <location>
        <begin position="1258"/>
        <end position="1294"/>
    </location>
</feature>
<sequence>MRVFLTMLKLLSKRAILPSSVRNLRNHVRRYATKQSGDFVKIVEVGPRDGLQNERKMVPTEIKVDFINRLSATGLRSIEVTSFVSPKWVPQMADNSRVFQRIEKRDGISYPVLVPNLKGLESAVAVGVKEIAVFGAASEAFSKANTNCSIEESVRNFKVVVEEAKKHGIRTRGYVSCIVGCPYEGETKPAATAHLASIMLDIGCYEVSLGDTVGVGSPRKIKRVLNELHHVSSSMSCYALHCHDTYGQALVNIQAGLEDGVRVFDSSVAGLGGCPYAAGASGNVATEDLLYFLRGEGLETGVDFDKIVEIGDYISNELGRANHSKTALAVLAKKSRQNVTQCLSDVLSCWKASQILQDGTKAFCIPNNNYQTYMEANIISCTTWVKKGVAAAVPERVELRPDELEKIIKETQATLENIDDSDEDAAASKAQSNRESKGECSTADEYNFKTYDNESGNMYCHISNLATFAGDGKDPLVTNDEEDSDKEDDIIKADDNLVLFGHVAGDASILEVFVYNEREGSFYCHHDILLPSFPLCIEWLNYDPTNPKPSNLCAIGNMTPIIEVWDLDLIDCLEPAYKLGRKPSKKKNQKRIGHKDAVLDVAWNHNYTHVLASGSVDRTVLLWDLENGKPVNKLGPFGEKVQALKWHPQETHQLLIGCADRLVRLFDCMNEELVTSWKASGEVERVLWNHYDDNYCIASTDNGYIEYFDVRKRKPLWQIKAHEKEVTGLSLSTSCRGLLVSCSNDGVIKMWDIDQKDPTLIWEQTNNLGAIQCLAANPDNGFVFTVGGDNKEHNFKVLDLMEISTVRERFVNRVASKNSVKLEREETMDVTEDMENMEIENSESSNKKRKLKNGALFDYLIREVHDVPDGIDKSWDHPWTTEEMRKKRREWSLAGDAGLLKHLQQFSENLVSKANKTQAALDTLTTQLKETGILVDNVTNTSLALANTQFIESRVQEDDIEIKKSSEEKQENAKTQDSAPENLLASISESVKQGLNIMDEKYKVMDVACSDSEEEDEGDAVVFSVIVGPNDPYQDRPLPYVIGSDKWVASNKIGLESSSSESEQADEEREESESEKEDADTRKVFNSRHNPEINIARLSSSSSDSDNYNDHSNNISYGNNKADILSQNNINSASESATPNNVSKASNETTPNFAEELAKRLGTVRQAQKPAAVDETSESSINRLKDDLFASEKDEDVFNGSDNLFSDKKGLFEDQVSANLWKEKPIKSYKNSNIIPASIDVPPPITTKPKSAIDDLFADADSEEDSDDIFSSKNVVKKRTKEPPASDNAHPANVDDVPKRFLEVITTNIATGNVATSTPESNINATSLFSDDENDDADLFGNSKKQSHTPASVPSSINTTQEPSKKKPVGGEWILGNVLTSDIESKLSSRIMQRRQESSESDSDAPGNFDSATRSNIESTSAVTNRSSQNLADNISTIGTATNSSGISMQPPSIDNTGSGLWVNFQPAMSSTRLNKSDSKRAGKSKVSSLFDDSDSGDELFSAASSGSRSQKSTDFHATASSSDRTKPAPKSGGLFDDDVDIFGGKDAPDVDIFGVASKPSSREAAPNDLDSVAPKSNKDNSQNTRMEPKKISLFDDDDDDGDLFGAKPMKSKNERKIDLFEDEDDLFLSAKTSIEKDAAVEPKTDVSKNVSSLETEKKDRNDPPDYLDGLFSKTARPRSLLFEDDDYDDLFGKKDTSSHEGDRLKSKEEVRKDIAEQAQKLPEENESPLESSSLNRNVKTTAESSDSSARNDVHEEKNEAEVKETPSNVEEDGTVKKNSPPKTLSIRTISPPSEEHGNQQVPRRLVSGKIKNLMGKMGDLKILSPMDAPPLWRKSEDKTDEDEDVVDRDNGDLSISGHVSPPSVSEDSARKESSYSTISTASNAEVAINFDDLAQVETLSTTASKSRVRIQAKRRPQSRHARKSALRHSGIDFDTVDNADNDNSQEESHTSTYSSSKDPSAAPAISSSDRLTANDNVQRSTADPSSLDDRSELGSISKESSMSVNKNTLLSPSTDEEDLFDVPPDLPEDPQKEDALFGRAPILSPIDGGQSDRTPVAVEPLIDTAIRKVDNIGTDVNATNNESDKQNFSELARSDVDTNSDTSKSTKKKDDKHKEVADERGEVRRASSEEPSDPLRDSTHDPLKDPSQLFAFVTKTPSPEKSKGLLFSEPDDSLFFSSSAKKPNEPKKEILDLFADDDMGGDLFSAAPLKRTVKKPLRDTKIGLFGDDDDAPNGEDDSLFGSSSSKAKVDSQPSNPASAGRKKNIFDDEEDDDSSLFVESSGHSQKSDSASFSEPKHESQVDSQAKSSNLKDIFGNAPCDDDDDDVDLFATKKVVPKKIVASSKSLFASDDDDDDDGHIFGKQPPTSTESKARTTTIAPSSRTVVKKPVTRDLKKTAEKIVEDPLSLLQDD</sequence>
<accession>A0A4S2K4F2</accession>
<dbReference type="Pfam" id="PF15255">
    <property type="entry name" value="CAP-ZIP_m"/>
    <property type="match status" value="1"/>
</dbReference>
<feature type="region of interest" description="Disordered" evidence="10">
    <location>
        <begin position="2068"/>
        <end position="2184"/>
    </location>
</feature>
<feature type="compositionally biased region" description="Polar residues" evidence="10">
    <location>
        <begin position="2241"/>
        <end position="2258"/>
    </location>
</feature>